<evidence type="ECO:0000313" key="6">
    <source>
        <dbReference type="EMBL" id="SFP83444.1"/>
    </source>
</evidence>
<dbReference type="OrthoDB" id="9766127at2"/>
<organism evidence="6 7">
    <name type="scientific">Pseudarcicella hirudinis</name>
    <dbReference type="NCBI Taxonomy" id="1079859"/>
    <lineage>
        <taxon>Bacteria</taxon>
        <taxon>Pseudomonadati</taxon>
        <taxon>Bacteroidota</taxon>
        <taxon>Cytophagia</taxon>
        <taxon>Cytophagales</taxon>
        <taxon>Flectobacillaceae</taxon>
        <taxon>Pseudarcicella</taxon>
    </lineage>
</organism>
<dbReference type="Gene3D" id="3.40.720.10">
    <property type="entry name" value="Alkaline Phosphatase, subunit A"/>
    <property type="match status" value="1"/>
</dbReference>
<dbReference type="PANTHER" id="PTHR10151:SF120">
    <property type="entry name" value="BIS(5'-ADENOSYL)-TRIPHOSPHATASE"/>
    <property type="match status" value="1"/>
</dbReference>
<dbReference type="SUPFAM" id="SSF53649">
    <property type="entry name" value="Alkaline phosphatase-like"/>
    <property type="match status" value="1"/>
</dbReference>
<dbReference type="PANTHER" id="PTHR10151">
    <property type="entry name" value="ECTONUCLEOTIDE PYROPHOSPHATASE/PHOSPHODIESTERASE"/>
    <property type="match status" value="1"/>
</dbReference>
<proteinExistence type="predicted"/>
<feature type="binding site" evidence="5">
    <location>
        <begin position="156"/>
        <end position="158"/>
    </location>
    <ligand>
        <name>substrate</name>
    </ligand>
</feature>
<evidence type="ECO:0000256" key="4">
    <source>
        <dbReference type="PIRSR" id="PIRSR031924-50"/>
    </source>
</evidence>
<dbReference type="Gene3D" id="3.30.1360.150">
    <property type="match status" value="1"/>
</dbReference>
<dbReference type="Proteomes" id="UP000199306">
    <property type="component" value="Unassembled WGS sequence"/>
</dbReference>
<evidence type="ECO:0000313" key="7">
    <source>
        <dbReference type="Proteomes" id="UP000199306"/>
    </source>
</evidence>
<dbReference type="Pfam" id="PF01663">
    <property type="entry name" value="Phosphodiest"/>
    <property type="match status" value="1"/>
</dbReference>
<sequence>MKLLTIVFLLSSNLFYGQTLKKPKLVVGIVVDQMRYDYLYRYLDKYSDKGFKKLINEGFNCKNTQYHYAVTFTGPGHAHIFNGSVPALSGIIGNNWFDRNKNQSIYVSSDPDVVTVGEGGVKSGQMSPRNMLVTSIGDQLRLSNQFKSKVIGIALKDRGAIFPAGHTGMAYWFDTATGNWITSSYYLQNLPKWVQEFNDRHLPDAYLKNKWETMLSVNQYVESEEDDQPYENAVLVKNKVTFPYELSDYSKIMSAPAGNTLTKDFALSAIRNEELGQHAFTDFLSISFSATDYVGHASGTHSVEIEDTYLRLDKDIGEIISVLEQSLGKENILIFLTADHGVADIPAFSKKNKINAGVYWGGESISLTEKVIKNHFNASKWIKTMENQQIYFDLDSVSKYPEALDKIFRGLKDSLNTREGVYTTINLKDFSGNTIPTNFAEMIRNSYHPGRSGDVMILLEPGWLEGYTKGTTHGTMYAYDTHVPLLWYGYNIKKKNLYRKILIADIAPTLAQILDILEPSGNVGVPIVELLNN</sequence>
<evidence type="ECO:0000256" key="1">
    <source>
        <dbReference type="ARBA" id="ARBA00022553"/>
    </source>
</evidence>
<keyword evidence="1 4" id="KW-0597">Phosphoprotein</keyword>
<name>A0A1I5TK45_9BACT</name>
<evidence type="ECO:0000256" key="2">
    <source>
        <dbReference type="ARBA" id="ARBA00022723"/>
    </source>
</evidence>
<feature type="active site" description="Phosphothreonine intermediate" evidence="4">
    <location>
        <position position="73"/>
    </location>
</feature>
<keyword evidence="3" id="KW-0732">Signal</keyword>
<gene>
    <name evidence="6" type="ORF">SAMN04515674_10687</name>
</gene>
<evidence type="ECO:0000256" key="5">
    <source>
        <dbReference type="PIRSR" id="PIRSR031924-51"/>
    </source>
</evidence>
<feature type="binding site" evidence="5">
    <location>
        <position position="94"/>
    </location>
    <ligand>
        <name>substrate</name>
    </ligand>
</feature>
<dbReference type="STRING" id="1079859.SAMN04515674_10687"/>
<dbReference type="InterPro" id="IPR002591">
    <property type="entry name" value="Phosphodiest/P_Trfase"/>
</dbReference>
<dbReference type="InterPro" id="IPR017850">
    <property type="entry name" value="Alkaline_phosphatase_core_sf"/>
</dbReference>
<dbReference type="InterPro" id="IPR026263">
    <property type="entry name" value="Alkaline_phosphatase_prok"/>
</dbReference>
<reference evidence="6 7" key="1">
    <citation type="submission" date="2016-10" db="EMBL/GenBank/DDBJ databases">
        <authorList>
            <person name="de Groot N.N."/>
        </authorList>
    </citation>
    <scope>NUCLEOTIDE SEQUENCE [LARGE SCALE GENOMIC DNA]</scope>
    <source>
        <strain evidence="7">E92,LMG 26720,CCM 7988</strain>
    </source>
</reference>
<dbReference type="GO" id="GO:0004035">
    <property type="term" value="F:alkaline phosphatase activity"/>
    <property type="evidence" value="ECO:0007669"/>
    <property type="project" value="InterPro"/>
</dbReference>
<dbReference type="NCBIfam" id="NF042991">
    <property type="entry name" value="alk_phos_PafA"/>
    <property type="match status" value="1"/>
</dbReference>
<keyword evidence="7" id="KW-1185">Reference proteome</keyword>
<keyword evidence="2" id="KW-0479">Metal-binding</keyword>
<dbReference type="AlphaFoldDB" id="A0A1I5TK45"/>
<protein>
    <submittedName>
        <fullName evidence="6">Type I phosphodiesterase / nucleotide pyrophosphatase</fullName>
    </submittedName>
</protein>
<evidence type="ECO:0000256" key="3">
    <source>
        <dbReference type="ARBA" id="ARBA00022729"/>
    </source>
</evidence>
<dbReference type="CDD" id="cd16016">
    <property type="entry name" value="AP-SPAP"/>
    <property type="match status" value="1"/>
</dbReference>
<dbReference type="GO" id="GO:0046872">
    <property type="term" value="F:metal ion binding"/>
    <property type="evidence" value="ECO:0007669"/>
    <property type="project" value="UniProtKB-KW"/>
</dbReference>
<dbReference type="RefSeq" id="WP_092017220.1">
    <property type="nucleotide sequence ID" value="NZ_FOXH01000006.1"/>
</dbReference>
<dbReference type="EMBL" id="FOXH01000006">
    <property type="protein sequence ID" value="SFP83444.1"/>
    <property type="molecule type" value="Genomic_DNA"/>
</dbReference>
<accession>A0A1I5TK45</accession>
<dbReference type="PIRSF" id="PIRSF031924">
    <property type="entry name" value="Pi-irrepressible_AP"/>
    <property type="match status" value="1"/>
</dbReference>